<name>A0ABP7CE09_9ACTN</name>
<accession>A0ABP7CE09</accession>
<dbReference type="EMBL" id="BAAAZP010000104">
    <property type="protein sequence ID" value="GAA3687058.1"/>
    <property type="molecule type" value="Genomic_DNA"/>
</dbReference>
<proteinExistence type="predicted"/>
<dbReference type="PROSITE" id="PS51819">
    <property type="entry name" value="VOC"/>
    <property type="match status" value="1"/>
</dbReference>
<dbReference type="Gene3D" id="3.10.180.10">
    <property type="entry name" value="2,3-Dihydroxybiphenyl 1,2-Dioxygenase, domain 1"/>
    <property type="match status" value="1"/>
</dbReference>
<reference evidence="3" key="1">
    <citation type="journal article" date="2019" name="Int. J. Syst. Evol. Microbiol.">
        <title>The Global Catalogue of Microorganisms (GCM) 10K type strain sequencing project: providing services to taxonomists for standard genome sequencing and annotation.</title>
        <authorList>
            <consortium name="The Broad Institute Genomics Platform"/>
            <consortium name="The Broad Institute Genome Sequencing Center for Infectious Disease"/>
            <person name="Wu L."/>
            <person name="Ma J."/>
        </authorList>
    </citation>
    <scope>NUCLEOTIDE SEQUENCE [LARGE SCALE GENOMIC DNA]</scope>
    <source>
        <strain evidence="3">JCM 16904</strain>
    </source>
</reference>
<dbReference type="InterPro" id="IPR037523">
    <property type="entry name" value="VOC_core"/>
</dbReference>
<evidence type="ECO:0000259" key="1">
    <source>
        <dbReference type="PROSITE" id="PS51819"/>
    </source>
</evidence>
<gene>
    <name evidence="2" type="ORF">GCM10022224_060080</name>
</gene>
<protein>
    <recommendedName>
        <fullName evidence="1">VOC domain-containing protein</fullName>
    </recommendedName>
</protein>
<evidence type="ECO:0000313" key="3">
    <source>
        <dbReference type="Proteomes" id="UP001500902"/>
    </source>
</evidence>
<dbReference type="InterPro" id="IPR004360">
    <property type="entry name" value="Glyas_Fos-R_dOase_dom"/>
</dbReference>
<dbReference type="Pfam" id="PF00903">
    <property type="entry name" value="Glyoxalase"/>
    <property type="match status" value="1"/>
</dbReference>
<keyword evidence="3" id="KW-1185">Reference proteome</keyword>
<evidence type="ECO:0000313" key="2">
    <source>
        <dbReference type="EMBL" id="GAA3687058.1"/>
    </source>
</evidence>
<dbReference type="RefSeq" id="WP_344885655.1">
    <property type="nucleotide sequence ID" value="NZ_BAAAZP010000104.1"/>
</dbReference>
<organism evidence="2 3">
    <name type="scientific">Nonomuraea antimicrobica</name>
    <dbReference type="NCBI Taxonomy" id="561173"/>
    <lineage>
        <taxon>Bacteria</taxon>
        <taxon>Bacillati</taxon>
        <taxon>Actinomycetota</taxon>
        <taxon>Actinomycetes</taxon>
        <taxon>Streptosporangiales</taxon>
        <taxon>Streptosporangiaceae</taxon>
        <taxon>Nonomuraea</taxon>
    </lineage>
</organism>
<dbReference type="InterPro" id="IPR029068">
    <property type="entry name" value="Glyas_Bleomycin-R_OHBP_Dase"/>
</dbReference>
<feature type="domain" description="VOC" evidence="1">
    <location>
        <begin position="15"/>
        <end position="139"/>
    </location>
</feature>
<dbReference type="SUPFAM" id="SSF54593">
    <property type="entry name" value="Glyoxalase/Bleomycin resistance protein/Dihydroxybiphenyl dioxygenase"/>
    <property type="match status" value="1"/>
</dbReference>
<dbReference type="Proteomes" id="UP001500902">
    <property type="component" value="Unassembled WGS sequence"/>
</dbReference>
<sequence>MTTHPDSPESAAPVRQLRLVVEADDYEAALAFYRDVLGLPEQAAFSSGDGARVAILDAGRATLEIANPAQKVMIDEVEVGRQVAPRIRVAFEVDDARATADRLVSAGATEVAPPTRTPWESLNARLDAPAGLHITVFQELRTLTERESLDGFGKDDPASS</sequence>
<comment type="caution">
    <text evidence="2">The sequence shown here is derived from an EMBL/GenBank/DDBJ whole genome shotgun (WGS) entry which is preliminary data.</text>
</comment>